<protein>
    <submittedName>
        <fullName evidence="2">Uncharacterized protein</fullName>
    </submittedName>
</protein>
<accession>A0A5M9NWW3</accession>
<reference evidence="2 3" key="1">
    <citation type="submission" date="2019-09" db="EMBL/GenBank/DDBJ databases">
        <title>Draft genome sequence of various Type strains from the CCUG.</title>
        <authorList>
            <person name="Pineiro-Iglesias B."/>
            <person name="Tunovic T."/>
            <person name="Unosson C."/>
            <person name="Inganas E."/>
            <person name="Ohlen M."/>
            <person name="Cardew S."/>
            <person name="Jensie-Markopoulos S."/>
            <person name="Salva-Serra F."/>
            <person name="Jaen-Luchoro D."/>
            <person name="Karlsson R."/>
            <person name="Svensson-Stadler L."/>
            <person name="Chun J."/>
            <person name="Moore E."/>
        </authorList>
    </citation>
    <scope>NUCLEOTIDE SEQUENCE [LARGE SCALE GENOMIC DNA]</scope>
    <source>
        <strain evidence="2 3">CCUG 56969T</strain>
    </source>
</reference>
<dbReference type="EMBL" id="VXJS01000007">
    <property type="protein sequence ID" value="KAA8675663.1"/>
    <property type="molecule type" value="Genomic_DNA"/>
</dbReference>
<proteinExistence type="predicted"/>
<evidence type="ECO:0000313" key="2">
    <source>
        <dbReference type="EMBL" id="KAA8675663.1"/>
    </source>
</evidence>
<dbReference type="AlphaFoldDB" id="A0A5M9NWW3"/>
<comment type="caution">
    <text evidence="2">The sequence shown here is derived from an EMBL/GenBank/DDBJ whole genome shotgun (WGS) entry which is preliminary data.</text>
</comment>
<sequence>MNKSRYPLYGLIASVFIIAGCSSEPENAAYCPPMKTNYGAVHGHENESEYFKAATPLSLNEFNRKSYEAPIIDGEVHLTNPKRISSRYVLMSLNHGKESLYVIRHAAMDYSRLSGYDYAFLAEHKDNATVVTSGEKVTVIASSGQPNSFHYIEAPIYKEGYEGRREWKTQTFPHGVTNQFDELYIDTAISIDNKPYVLGFAKTKTNSGERIGVVLFDLTTKGSYKYTRLLEYKGKKELPGNAMYVYQHDNVVMVSVFDKTFKITHSDS</sequence>
<evidence type="ECO:0000313" key="3">
    <source>
        <dbReference type="Proteomes" id="UP000322521"/>
    </source>
</evidence>
<keyword evidence="3" id="KW-1185">Reference proteome</keyword>
<feature type="chain" id="PRO_5024357816" evidence="1">
    <location>
        <begin position="29"/>
        <end position="268"/>
    </location>
</feature>
<dbReference type="Proteomes" id="UP000322521">
    <property type="component" value="Unassembled WGS sequence"/>
</dbReference>
<gene>
    <name evidence="2" type="ORF">F4W18_13655</name>
</gene>
<evidence type="ECO:0000256" key="1">
    <source>
        <dbReference type="SAM" id="SignalP"/>
    </source>
</evidence>
<dbReference type="RefSeq" id="WP_086714938.1">
    <property type="nucleotide sequence ID" value="NZ_AP025494.1"/>
</dbReference>
<feature type="signal peptide" evidence="1">
    <location>
        <begin position="1"/>
        <end position="28"/>
    </location>
</feature>
<organism evidence="2 3">
    <name type="scientific">Vibrio gigantis</name>
    <dbReference type="NCBI Taxonomy" id="296199"/>
    <lineage>
        <taxon>Bacteria</taxon>
        <taxon>Pseudomonadati</taxon>
        <taxon>Pseudomonadota</taxon>
        <taxon>Gammaproteobacteria</taxon>
        <taxon>Vibrionales</taxon>
        <taxon>Vibrionaceae</taxon>
        <taxon>Vibrio</taxon>
    </lineage>
</organism>
<dbReference type="PROSITE" id="PS51257">
    <property type="entry name" value="PROKAR_LIPOPROTEIN"/>
    <property type="match status" value="1"/>
</dbReference>
<name>A0A5M9NWW3_9VIBR</name>
<keyword evidence="1" id="KW-0732">Signal</keyword>